<dbReference type="Proteomes" id="UP001157126">
    <property type="component" value="Unassembled WGS sequence"/>
</dbReference>
<dbReference type="RefSeq" id="WP_284304092.1">
    <property type="nucleotide sequence ID" value="NZ_BSUO01000001.1"/>
</dbReference>
<name>A0ABQ6IUM0_9MICO</name>
<evidence type="ECO:0000313" key="1">
    <source>
        <dbReference type="EMBL" id="GMA40383.1"/>
    </source>
</evidence>
<gene>
    <name evidence="1" type="ORF">GCM10025883_24280</name>
</gene>
<sequence length="132" mass="14760">MTLPTLQRRRADRTARFLTVLCAGMGVLHFVKPEPFDEIIPASLPGSPRAWTYGSGVVEVATAALLAAPRTRRLGGRVATALFAGVFPGNVQMAWNWRRRPWYLQVVSLGRLPLQADLIRRSEFVHRHASRT</sequence>
<dbReference type="PANTHER" id="PTHR36974">
    <property type="entry name" value="MEMBRANE PROTEIN-RELATED"/>
    <property type="match status" value="1"/>
</dbReference>
<evidence type="ECO:0000313" key="2">
    <source>
        <dbReference type="Proteomes" id="UP001157126"/>
    </source>
</evidence>
<accession>A0ABQ6IUM0</accession>
<dbReference type="PANTHER" id="PTHR36974:SF1">
    <property type="entry name" value="DOXX FAMILY MEMBRANE PROTEIN"/>
    <property type="match status" value="1"/>
</dbReference>
<keyword evidence="2" id="KW-1185">Reference proteome</keyword>
<protein>
    <submittedName>
        <fullName evidence="1">Membrane protein</fullName>
    </submittedName>
</protein>
<proteinExistence type="predicted"/>
<comment type="caution">
    <text evidence="1">The sequence shown here is derived from an EMBL/GenBank/DDBJ whole genome shotgun (WGS) entry which is preliminary data.</text>
</comment>
<organism evidence="1 2">
    <name type="scientific">Mobilicoccus caccae</name>
    <dbReference type="NCBI Taxonomy" id="1859295"/>
    <lineage>
        <taxon>Bacteria</taxon>
        <taxon>Bacillati</taxon>
        <taxon>Actinomycetota</taxon>
        <taxon>Actinomycetes</taxon>
        <taxon>Micrococcales</taxon>
        <taxon>Dermatophilaceae</taxon>
        <taxon>Mobilicoccus</taxon>
    </lineage>
</organism>
<reference evidence="2" key="1">
    <citation type="journal article" date="2019" name="Int. J. Syst. Evol. Microbiol.">
        <title>The Global Catalogue of Microorganisms (GCM) 10K type strain sequencing project: providing services to taxonomists for standard genome sequencing and annotation.</title>
        <authorList>
            <consortium name="The Broad Institute Genomics Platform"/>
            <consortium name="The Broad Institute Genome Sequencing Center for Infectious Disease"/>
            <person name="Wu L."/>
            <person name="Ma J."/>
        </authorList>
    </citation>
    <scope>NUCLEOTIDE SEQUENCE [LARGE SCALE GENOMIC DNA]</scope>
    <source>
        <strain evidence="2">NBRC 113072</strain>
    </source>
</reference>
<dbReference type="EMBL" id="BSUO01000001">
    <property type="protein sequence ID" value="GMA40383.1"/>
    <property type="molecule type" value="Genomic_DNA"/>
</dbReference>